<protein>
    <submittedName>
        <fullName evidence="1">Uncharacterized protein</fullName>
    </submittedName>
</protein>
<sequence>MVLGLKTKNKKRGSVQVDYLINLQEIRP</sequence>
<dbReference type="EMBL" id="KK784875">
    <property type="protein sequence ID" value="KDO81962.1"/>
    <property type="molecule type" value="Genomic_DNA"/>
</dbReference>
<dbReference type="Proteomes" id="UP000027120">
    <property type="component" value="Unassembled WGS sequence"/>
</dbReference>
<evidence type="ECO:0000313" key="1">
    <source>
        <dbReference type="EMBL" id="KDO81962.1"/>
    </source>
</evidence>
<keyword evidence="2" id="KW-1185">Reference proteome</keyword>
<organism evidence="1 2">
    <name type="scientific">Citrus sinensis</name>
    <name type="common">Sweet orange</name>
    <name type="synonym">Citrus aurantium var. sinensis</name>
    <dbReference type="NCBI Taxonomy" id="2711"/>
    <lineage>
        <taxon>Eukaryota</taxon>
        <taxon>Viridiplantae</taxon>
        <taxon>Streptophyta</taxon>
        <taxon>Embryophyta</taxon>
        <taxon>Tracheophyta</taxon>
        <taxon>Spermatophyta</taxon>
        <taxon>Magnoliopsida</taxon>
        <taxon>eudicotyledons</taxon>
        <taxon>Gunneridae</taxon>
        <taxon>Pentapetalae</taxon>
        <taxon>rosids</taxon>
        <taxon>malvids</taxon>
        <taxon>Sapindales</taxon>
        <taxon>Rutaceae</taxon>
        <taxon>Aurantioideae</taxon>
        <taxon>Citrus</taxon>
    </lineage>
</organism>
<name>A0A067H2K9_CITSI</name>
<proteinExistence type="predicted"/>
<accession>A0A067H2K9</accession>
<evidence type="ECO:0000313" key="2">
    <source>
        <dbReference type="Proteomes" id="UP000027120"/>
    </source>
</evidence>
<gene>
    <name evidence="1" type="ORF">CISIN_1g0039201mg</name>
</gene>
<reference evidence="1 2" key="1">
    <citation type="submission" date="2014-04" db="EMBL/GenBank/DDBJ databases">
        <authorList>
            <consortium name="International Citrus Genome Consortium"/>
            <person name="Gmitter F."/>
            <person name="Chen C."/>
            <person name="Farmerie W."/>
            <person name="Harkins T."/>
            <person name="Desany B."/>
            <person name="Mohiuddin M."/>
            <person name="Kodira C."/>
            <person name="Borodovsky M."/>
            <person name="Lomsadze A."/>
            <person name="Burns P."/>
            <person name="Jenkins J."/>
            <person name="Prochnik S."/>
            <person name="Shu S."/>
            <person name="Chapman J."/>
            <person name="Pitluck S."/>
            <person name="Schmutz J."/>
            <person name="Rokhsar D."/>
        </authorList>
    </citation>
    <scope>NUCLEOTIDE SEQUENCE</scope>
</reference>
<feature type="non-terminal residue" evidence="1">
    <location>
        <position position="28"/>
    </location>
</feature>
<dbReference type="AlphaFoldDB" id="A0A067H2K9"/>